<reference evidence="2" key="1">
    <citation type="submission" date="2021-02" db="EMBL/GenBank/DDBJ databases">
        <authorList>
            <person name="Nowell W R."/>
        </authorList>
    </citation>
    <scope>NUCLEOTIDE SEQUENCE</scope>
</reference>
<protein>
    <recommendedName>
        <fullName evidence="4">BEN domain-containing protein</fullName>
    </recommendedName>
</protein>
<gene>
    <name evidence="2" type="ORF">OVN521_LOCUS16578</name>
</gene>
<accession>A0A819Q8G5</accession>
<dbReference type="AlphaFoldDB" id="A0A819Q8G5"/>
<sequence length="281" mass="31599">MSDRDVISGLKANRNGNSTKTVGYASSCSCDNELGMHVWCGSNVKMNAAAPNGNMFVIEESSVENELISDPISFVNGEKEHQTIDLLIDEETSSLSNDPDNSLRLGGKRTLEEDESTCINTSENDASSEKISLESFKSLRRKIFKLEQEVNKMKKEFKDNSKKVPREHQVYLNPYNGDVCDKVADLLGINQMTLRSCHRKTSTATCRNILKQKYSQLSSGIKFSHIESSIIDAIIKYTKISNPSDTTTENKIRRSMSLYFSEKAYKAKQGTGYQRKKMQKC</sequence>
<organism evidence="2 3">
    <name type="scientific">Rotaria magnacalcarata</name>
    <dbReference type="NCBI Taxonomy" id="392030"/>
    <lineage>
        <taxon>Eukaryota</taxon>
        <taxon>Metazoa</taxon>
        <taxon>Spiralia</taxon>
        <taxon>Gnathifera</taxon>
        <taxon>Rotifera</taxon>
        <taxon>Eurotatoria</taxon>
        <taxon>Bdelloidea</taxon>
        <taxon>Philodinida</taxon>
        <taxon>Philodinidae</taxon>
        <taxon>Rotaria</taxon>
    </lineage>
</organism>
<dbReference type="EMBL" id="CAJOBG010002773">
    <property type="protein sequence ID" value="CAF4027422.1"/>
    <property type="molecule type" value="Genomic_DNA"/>
</dbReference>
<name>A0A819Q8G5_9BILA</name>
<evidence type="ECO:0000256" key="1">
    <source>
        <dbReference type="SAM" id="Coils"/>
    </source>
</evidence>
<proteinExistence type="predicted"/>
<evidence type="ECO:0008006" key="4">
    <source>
        <dbReference type="Google" id="ProtNLM"/>
    </source>
</evidence>
<keyword evidence="3" id="KW-1185">Reference proteome</keyword>
<evidence type="ECO:0000313" key="3">
    <source>
        <dbReference type="Proteomes" id="UP000663866"/>
    </source>
</evidence>
<feature type="coiled-coil region" evidence="1">
    <location>
        <begin position="136"/>
        <end position="163"/>
    </location>
</feature>
<evidence type="ECO:0000313" key="2">
    <source>
        <dbReference type="EMBL" id="CAF4027422.1"/>
    </source>
</evidence>
<dbReference type="Proteomes" id="UP000663866">
    <property type="component" value="Unassembled WGS sequence"/>
</dbReference>
<comment type="caution">
    <text evidence="2">The sequence shown here is derived from an EMBL/GenBank/DDBJ whole genome shotgun (WGS) entry which is preliminary data.</text>
</comment>
<keyword evidence="1" id="KW-0175">Coiled coil</keyword>